<protein>
    <recommendedName>
        <fullName evidence="9">DNA 3'-5' helicase</fullName>
        <ecNumber evidence="9">5.6.2.4</ecNumber>
    </recommendedName>
</protein>
<dbReference type="AlphaFoldDB" id="A0A7W8GIR9"/>
<dbReference type="PANTHER" id="PTHR13710">
    <property type="entry name" value="DNA HELICASE RECQ FAMILY MEMBER"/>
    <property type="match status" value="1"/>
</dbReference>
<dbReference type="InterPro" id="IPR002464">
    <property type="entry name" value="DNA/RNA_helicase_DEAH_CS"/>
</dbReference>
<dbReference type="CDD" id="cd17920">
    <property type="entry name" value="DEXHc_RecQ"/>
    <property type="match status" value="1"/>
</dbReference>
<dbReference type="NCBIfam" id="TIGR00614">
    <property type="entry name" value="recQ_fam"/>
    <property type="match status" value="1"/>
</dbReference>
<dbReference type="Proteomes" id="UP000525389">
    <property type="component" value="Unassembled WGS sequence"/>
</dbReference>
<dbReference type="InterPro" id="IPR011545">
    <property type="entry name" value="DEAD/DEAH_box_helicase_dom"/>
</dbReference>
<dbReference type="InterPro" id="IPR001650">
    <property type="entry name" value="Helicase_C-like"/>
</dbReference>
<comment type="catalytic activity">
    <reaction evidence="8">
        <text>Couples ATP hydrolysis with the unwinding of duplex DNA by translocating in the 3'-5' direction.</text>
        <dbReference type="EC" id="5.6.2.4"/>
    </reaction>
</comment>
<dbReference type="GO" id="GO:0043590">
    <property type="term" value="C:bacterial nucleoid"/>
    <property type="evidence" value="ECO:0007669"/>
    <property type="project" value="TreeGrafter"/>
</dbReference>
<evidence type="ECO:0000256" key="9">
    <source>
        <dbReference type="ARBA" id="ARBA00034808"/>
    </source>
</evidence>
<dbReference type="InterPro" id="IPR027417">
    <property type="entry name" value="P-loop_NTPase"/>
</dbReference>
<keyword evidence="14" id="KW-1185">Reference proteome</keyword>
<dbReference type="Gene3D" id="3.40.50.300">
    <property type="entry name" value="P-loop containing nucleotide triphosphate hydrolases"/>
    <property type="match status" value="2"/>
</dbReference>
<evidence type="ECO:0000256" key="7">
    <source>
        <dbReference type="ARBA" id="ARBA00023235"/>
    </source>
</evidence>
<gene>
    <name evidence="13" type="ORF">HNQ09_003483</name>
</gene>
<dbReference type="SUPFAM" id="SSF52540">
    <property type="entry name" value="P-loop containing nucleoside triphosphate hydrolases"/>
    <property type="match status" value="1"/>
</dbReference>
<evidence type="ECO:0000259" key="11">
    <source>
        <dbReference type="PROSITE" id="PS51192"/>
    </source>
</evidence>
<dbReference type="InterPro" id="IPR014001">
    <property type="entry name" value="Helicase_ATP-bd"/>
</dbReference>
<dbReference type="Pfam" id="PF00271">
    <property type="entry name" value="Helicase_C"/>
    <property type="match status" value="1"/>
</dbReference>
<evidence type="ECO:0000256" key="4">
    <source>
        <dbReference type="ARBA" id="ARBA00022806"/>
    </source>
</evidence>
<feature type="compositionally biased region" description="Pro residues" evidence="10">
    <location>
        <begin position="19"/>
        <end position="47"/>
    </location>
</feature>
<dbReference type="PROSITE" id="PS00690">
    <property type="entry name" value="DEAH_ATP_HELICASE"/>
    <property type="match status" value="1"/>
</dbReference>
<feature type="compositionally biased region" description="Pro residues" evidence="10">
    <location>
        <begin position="1"/>
        <end position="11"/>
    </location>
</feature>
<evidence type="ECO:0000256" key="3">
    <source>
        <dbReference type="ARBA" id="ARBA00022801"/>
    </source>
</evidence>
<comment type="caution">
    <text evidence="13">The sequence shown here is derived from an EMBL/GenBank/DDBJ whole genome shotgun (WGS) entry which is preliminary data.</text>
</comment>
<evidence type="ECO:0000256" key="6">
    <source>
        <dbReference type="ARBA" id="ARBA00023125"/>
    </source>
</evidence>
<dbReference type="GO" id="GO:0003677">
    <property type="term" value="F:DNA binding"/>
    <property type="evidence" value="ECO:0007669"/>
    <property type="project" value="UniProtKB-KW"/>
</dbReference>
<keyword evidence="4 13" id="KW-0347">Helicase</keyword>
<dbReference type="PROSITE" id="PS51194">
    <property type="entry name" value="HELICASE_CTER"/>
    <property type="match status" value="1"/>
</dbReference>
<dbReference type="GO" id="GO:0005737">
    <property type="term" value="C:cytoplasm"/>
    <property type="evidence" value="ECO:0007669"/>
    <property type="project" value="TreeGrafter"/>
</dbReference>
<evidence type="ECO:0000256" key="1">
    <source>
        <dbReference type="ARBA" id="ARBA00005446"/>
    </source>
</evidence>
<dbReference type="GO" id="GO:0006310">
    <property type="term" value="P:DNA recombination"/>
    <property type="evidence" value="ECO:0007669"/>
    <property type="project" value="InterPro"/>
</dbReference>
<dbReference type="RefSeq" id="WP_343057917.1">
    <property type="nucleotide sequence ID" value="NZ_JACHFN010000019.1"/>
</dbReference>
<keyword evidence="6" id="KW-0238">DNA-binding</keyword>
<dbReference type="PROSITE" id="PS51192">
    <property type="entry name" value="HELICASE_ATP_BIND_1"/>
    <property type="match status" value="1"/>
</dbReference>
<keyword evidence="7" id="KW-0413">Isomerase</keyword>
<comment type="similarity">
    <text evidence="1">Belongs to the helicase family. RecQ subfamily.</text>
</comment>
<dbReference type="GO" id="GO:0009378">
    <property type="term" value="F:four-way junction helicase activity"/>
    <property type="evidence" value="ECO:0007669"/>
    <property type="project" value="TreeGrafter"/>
</dbReference>
<reference evidence="13 14" key="1">
    <citation type="submission" date="2020-08" db="EMBL/GenBank/DDBJ databases">
        <title>Genomic Encyclopedia of Type Strains, Phase IV (KMG-IV): sequencing the most valuable type-strain genomes for metagenomic binning, comparative biology and taxonomic classification.</title>
        <authorList>
            <person name="Goeker M."/>
        </authorList>
    </citation>
    <scope>NUCLEOTIDE SEQUENCE [LARGE SCALE GENOMIC DNA]</scope>
    <source>
        <strain evidence="13 14">DSM 101791</strain>
    </source>
</reference>
<sequence>MPAAPAAPPSPSKLRRAKAPPPAPAAVPSEPPAPATLPAPPAEPPVRPTRGIRRAQRIASEVFGYDRLHPAQQEAIGSVLAGHDTLAIMPTGSGKSAIYQVAALALGGPAVVVSPLIALQRDQVQSLEENAPGQAALINSTLRPAEREATFEAFAQGEVEFLFLAPEQLTNEETLARLRAAEPALFVVDEAHCVSEWGHDFRPEYLRLGAVVEALGHPTVLALTATAAPPVRAEIVERLGMREARVLVRGFDRPNIVLGVRQFEDAGSKRAALLEHVVAAEKPGIVYAATRRAAEACAAELLERGVRAAAYHAGLAVAQRGAVQGALMADELEVIVATTAFGMGIDKPNVRFVHHLDISGSVDAYYQEIGRAGRDGAPAEATSFTRRAT</sequence>
<organism evidence="13 14">
    <name type="scientific">Deinococcus budaensis</name>
    <dbReference type="NCBI Taxonomy" id="1665626"/>
    <lineage>
        <taxon>Bacteria</taxon>
        <taxon>Thermotogati</taxon>
        <taxon>Deinococcota</taxon>
        <taxon>Deinococci</taxon>
        <taxon>Deinococcales</taxon>
        <taxon>Deinococcaceae</taxon>
        <taxon>Deinococcus</taxon>
    </lineage>
</organism>
<evidence type="ECO:0000313" key="13">
    <source>
        <dbReference type="EMBL" id="MBB5236018.1"/>
    </source>
</evidence>
<dbReference type="PANTHER" id="PTHR13710:SF105">
    <property type="entry name" value="ATP-DEPENDENT DNA HELICASE Q1"/>
    <property type="match status" value="1"/>
</dbReference>
<feature type="region of interest" description="Disordered" evidence="10">
    <location>
        <begin position="1"/>
        <end position="50"/>
    </location>
</feature>
<feature type="domain" description="Helicase ATP-binding" evidence="11">
    <location>
        <begin position="76"/>
        <end position="245"/>
    </location>
</feature>
<dbReference type="SMART" id="SM00487">
    <property type="entry name" value="DEXDc"/>
    <property type="match status" value="1"/>
</dbReference>
<dbReference type="SMART" id="SM00490">
    <property type="entry name" value="HELICc"/>
    <property type="match status" value="1"/>
</dbReference>
<evidence type="ECO:0000313" key="14">
    <source>
        <dbReference type="Proteomes" id="UP000525389"/>
    </source>
</evidence>
<evidence type="ECO:0000256" key="2">
    <source>
        <dbReference type="ARBA" id="ARBA00022741"/>
    </source>
</evidence>
<dbReference type="EC" id="5.6.2.4" evidence="9"/>
<name>A0A7W8GIR9_9DEIO</name>
<keyword evidence="2" id="KW-0547">Nucleotide-binding</keyword>
<keyword evidence="5" id="KW-0067">ATP-binding</keyword>
<keyword evidence="3" id="KW-0378">Hydrolase</keyword>
<feature type="domain" description="Helicase C-terminal" evidence="12">
    <location>
        <begin position="272"/>
        <end position="389"/>
    </location>
</feature>
<dbReference type="GO" id="GO:0005524">
    <property type="term" value="F:ATP binding"/>
    <property type="evidence" value="ECO:0007669"/>
    <property type="project" value="UniProtKB-KW"/>
</dbReference>
<accession>A0A7W8GIR9</accession>
<dbReference type="Pfam" id="PF00270">
    <property type="entry name" value="DEAD"/>
    <property type="match status" value="1"/>
</dbReference>
<dbReference type="GO" id="GO:0030894">
    <property type="term" value="C:replisome"/>
    <property type="evidence" value="ECO:0007669"/>
    <property type="project" value="TreeGrafter"/>
</dbReference>
<dbReference type="EMBL" id="JACHFN010000019">
    <property type="protein sequence ID" value="MBB5236018.1"/>
    <property type="molecule type" value="Genomic_DNA"/>
</dbReference>
<evidence type="ECO:0000256" key="8">
    <source>
        <dbReference type="ARBA" id="ARBA00034617"/>
    </source>
</evidence>
<dbReference type="GO" id="GO:0043138">
    <property type="term" value="F:3'-5' DNA helicase activity"/>
    <property type="evidence" value="ECO:0007669"/>
    <property type="project" value="UniProtKB-EC"/>
</dbReference>
<dbReference type="InterPro" id="IPR004589">
    <property type="entry name" value="DNA_helicase_ATP-dep_RecQ"/>
</dbReference>
<evidence type="ECO:0000256" key="10">
    <source>
        <dbReference type="SAM" id="MobiDB-lite"/>
    </source>
</evidence>
<dbReference type="GO" id="GO:0016787">
    <property type="term" value="F:hydrolase activity"/>
    <property type="evidence" value="ECO:0007669"/>
    <property type="project" value="UniProtKB-KW"/>
</dbReference>
<evidence type="ECO:0000256" key="5">
    <source>
        <dbReference type="ARBA" id="ARBA00022840"/>
    </source>
</evidence>
<proteinExistence type="inferred from homology"/>
<evidence type="ECO:0000259" key="12">
    <source>
        <dbReference type="PROSITE" id="PS51194"/>
    </source>
</evidence>
<dbReference type="GO" id="GO:0006281">
    <property type="term" value="P:DNA repair"/>
    <property type="evidence" value="ECO:0007669"/>
    <property type="project" value="TreeGrafter"/>
</dbReference>